<dbReference type="EMBL" id="HG691098">
    <property type="protein sequence ID" value="CDI75715.1"/>
    <property type="molecule type" value="Genomic_DNA"/>
</dbReference>
<organism evidence="2 3">
    <name type="scientific">Eimeria praecox</name>
    <dbReference type="NCBI Taxonomy" id="51316"/>
    <lineage>
        <taxon>Eukaryota</taxon>
        <taxon>Sar</taxon>
        <taxon>Alveolata</taxon>
        <taxon>Apicomplexa</taxon>
        <taxon>Conoidasida</taxon>
        <taxon>Coccidia</taxon>
        <taxon>Eucoccidiorida</taxon>
        <taxon>Eimeriorina</taxon>
        <taxon>Eimeriidae</taxon>
        <taxon>Eimeria</taxon>
    </lineage>
</organism>
<accession>U6G6B3</accession>
<reference evidence="2" key="2">
    <citation type="submission" date="2013-10" db="EMBL/GenBank/DDBJ databases">
        <authorList>
            <person name="Aslett M."/>
        </authorList>
    </citation>
    <scope>NUCLEOTIDE SEQUENCE [LARGE SCALE GENOMIC DNA]</scope>
    <source>
        <strain evidence="2">Houghton</strain>
    </source>
</reference>
<evidence type="ECO:0000256" key="1">
    <source>
        <dbReference type="SAM" id="MobiDB-lite"/>
    </source>
</evidence>
<evidence type="ECO:0000313" key="3">
    <source>
        <dbReference type="Proteomes" id="UP000018201"/>
    </source>
</evidence>
<gene>
    <name evidence="2" type="ORF">EPH_0016680</name>
</gene>
<feature type="region of interest" description="Disordered" evidence="1">
    <location>
        <begin position="1"/>
        <end position="28"/>
    </location>
</feature>
<keyword evidence="3" id="KW-1185">Reference proteome</keyword>
<dbReference type="Proteomes" id="UP000018201">
    <property type="component" value="Unassembled WGS sequence"/>
</dbReference>
<feature type="compositionally biased region" description="Basic and acidic residues" evidence="1">
    <location>
        <begin position="126"/>
        <end position="145"/>
    </location>
</feature>
<protein>
    <submittedName>
        <fullName evidence="2">Uncharacterized protein</fullName>
    </submittedName>
</protein>
<dbReference type="VEuPathDB" id="ToxoDB:EPH_0016680"/>
<name>U6G6B3_9EIME</name>
<reference evidence="2" key="1">
    <citation type="submission" date="2013-10" db="EMBL/GenBank/DDBJ databases">
        <title>Genomic analysis of the causative agents of coccidiosis in chickens.</title>
        <authorList>
            <person name="Reid A.J."/>
            <person name="Blake D."/>
            <person name="Billington K."/>
            <person name="Browne H."/>
            <person name="Dunn M."/>
            <person name="Hung S."/>
            <person name="Kawahara F."/>
            <person name="Miranda-Saavedra D."/>
            <person name="Mourier T."/>
            <person name="Nagra H."/>
            <person name="Otto T.D."/>
            <person name="Rawlings N."/>
            <person name="Sanchez A."/>
            <person name="Sanders M."/>
            <person name="Subramaniam C."/>
            <person name="Tay Y."/>
            <person name="Dear P."/>
            <person name="Doerig C."/>
            <person name="Gruber A."/>
            <person name="Parkinson J."/>
            <person name="Shirley M."/>
            <person name="Wan K.L."/>
            <person name="Berriman M."/>
            <person name="Tomley F."/>
            <person name="Pain A."/>
        </authorList>
    </citation>
    <scope>NUCLEOTIDE SEQUENCE [LARGE SCALE GENOMIC DNA]</scope>
    <source>
        <strain evidence="2">Houghton</strain>
    </source>
</reference>
<evidence type="ECO:0000313" key="2">
    <source>
        <dbReference type="EMBL" id="CDI75715.1"/>
    </source>
</evidence>
<proteinExistence type="predicted"/>
<sequence length="145" mass="15588">MIQEYRDQIEEEEPGSETRTGVDGGGQAESFFMQNAFAAPVEKVETPPAVGSIHRDGDAELLEVTSGAEVQADDPRNEVEEESNSMEPCQTAQEGGGEATEETGMGDSATPEETGRESSQQLDGLGSEKRRWIGPGEVERQGELL</sequence>
<feature type="region of interest" description="Disordered" evidence="1">
    <location>
        <begin position="65"/>
        <end position="145"/>
    </location>
</feature>
<dbReference type="AlphaFoldDB" id="U6G6B3"/>